<feature type="transmembrane region" description="Helical" evidence="8">
    <location>
        <begin position="243"/>
        <end position="260"/>
    </location>
</feature>
<evidence type="ECO:0000256" key="6">
    <source>
        <dbReference type="ARBA" id="ARBA00022989"/>
    </source>
</evidence>
<evidence type="ECO:0000313" key="11">
    <source>
        <dbReference type="Proteomes" id="UP000027100"/>
    </source>
</evidence>
<evidence type="ECO:0000313" key="10">
    <source>
        <dbReference type="EMBL" id="KCZ98708.1"/>
    </source>
</evidence>
<evidence type="ECO:0000259" key="9">
    <source>
        <dbReference type="Pfam" id="PF00892"/>
    </source>
</evidence>
<feature type="transmembrane region" description="Helical" evidence="8">
    <location>
        <begin position="212"/>
        <end position="231"/>
    </location>
</feature>
<feature type="transmembrane region" description="Helical" evidence="8">
    <location>
        <begin position="71"/>
        <end position="90"/>
    </location>
</feature>
<dbReference type="InterPro" id="IPR000620">
    <property type="entry name" value="EamA_dom"/>
</dbReference>
<evidence type="ECO:0000256" key="5">
    <source>
        <dbReference type="ARBA" id="ARBA00022692"/>
    </source>
</evidence>
<keyword evidence="6 8" id="KW-1133">Transmembrane helix</keyword>
<comment type="caution">
    <text evidence="10">The sequence shown here is derived from an EMBL/GenBank/DDBJ whole genome shotgun (WGS) entry which is preliminary data.</text>
</comment>
<feature type="transmembrane region" description="Helical" evidence="8">
    <location>
        <begin position="150"/>
        <end position="165"/>
    </location>
</feature>
<feature type="transmembrane region" description="Helical" evidence="8">
    <location>
        <begin position="177"/>
        <end position="197"/>
    </location>
</feature>
<feature type="transmembrane region" description="Helical" evidence="8">
    <location>
        <begin position="7"/>
        <end position="26"/>
    </location>
</feature>
<sequence length="303" mass="32986">MSPALRLGFPAALLSYLIWGSLPLYIRAMQHTGALELLAHRVLWSVPTAILFIAVAANWRDVRAAFTGSNLKWLTVSGLLIGANWAIYIWAVNAGRTMEASLGYYINPLVNVLFGMLIFSEKLRPAQWVAVAIAAIGVGVMTFAFGRVPWVALILCITFACYSVIRKKVAIDSRAGFLVEVALLAPVALAWLTWFATTQPGGRWLGEGGWDIPLLMAAGPITAIPLILYALAAKRLRFSTIGMMQYIGPTIQFLIAVLVFKEGFGMTHAVAFGFIWTALVVFTADSLMGDAKARRLARTARPA</sequence>
<dbReference type="RefSeq" id="WP_035597410.1">
    <property type="nucleotide sequence ID" value="NZ_ARYM01000009.1"/>
</dbReference>
<accession>A0A062VEC9</accession>
<dbReference type="InterPro" id="IPR037185">
    <property type="entry name" value="EmrE-like"/>
</dbReference>
<keyword evidence="7 8" id="KW-0472">Membrane</keyword>
<dbReference type="eggNOG" id="COG2962">
    <property type="taxonomic scope" value="Bacteria"/>
</dbReference>
<name>A0A062VEC9_9PROT</name>
<comment type="subcellular location">
    <subcellularLocation>
        <location evidence="1">Cell membrane</location>
        <topology evidence="1">Multi-pass membrane protein</topology>
    </subcellularLocation>
</comment>
<dbReference type="STRING" id="1280954.HPO_09138"/>
<feature type="transmembrane region" description="Helical" evidence="8">
    <location>
        <begin position="266"/>
        <end position="288"/>
    </location>
</feature>
<gene>
    <name evidence="10" type="ORF">HPO_09138</name>
</gene>
<protein>
    <submittedName>
        <fullName evidence="10">Chloramphenicol-sensitivity protein (RarD) family protein</fullName>
    </submittedName>
</protein>
<dbReference type="Proteomes" id="UP000027100">
    <property type="component" value="Unassembled WGS sequence"/>
</dbReference>
<evidence type="ECO:0000256" key="8">
    <source>
        <dbReference type="SAM" id="Phobius"/>
    </source>
</evidence>
<keyword evidence="5 8" id="KW-0812">Transmembrane</keyword>
<keyword evidence="3" id="KW-0813">Transport</keyword>
<dbReference type="PANTHER" id="PTHR22911:SF137">
    <property type="entry name" value="SOLUTE CARRIER FAMILY 35 MEMBER G2-RELATED"/>
    <property type="match status" value="1"/>
</dbReference>
<feature type="transmembrane region" description="Helical" evidence="8">
    <location>
        <begin position="38"/>
        <end position="59"/>
    </location>
</feature>
<dbReference type="OrthoDB" id="369870at2"/>
<dbReference type="AlphaFoldDB" id="A0A062VEC9"/>
<dbReference type="GO" id="GO:0005886">
    <property type="term" value="C:plasma membrane"/>
    <property type="evidence" value="ECO:0007669"/>
    <property type="project" value="UniProtKB-SubCell"/>
</dbReference>
<evidence type="ECO:0000256" key="4">
    <source>
        <dbReference type="ARBA" id="ARBA00022475"/>
    </source>
</evidence>
<dbReference type="InterPro" id="IPR004626">
    <property type="entry name" value="RarD"/>
</dbReference>
<keyword evidence="11" id="KW-1185">Reference proteome</keyword>
<evidence type="ECO:0000256" key="3">
    <source>
        <dbReference type="ARBA" id="ARBA00022448"/>
    </source>
</evidence>
<keyword evidence="4" id="KW-1003">Cell membrane</keyword>
<dbReference type="EMBL" id="ARYM01000009">
    <property type="protein sequence ID" value="KCZ98708.1"/>
    <property type="molecule type" value="Genomic_DNA"/>
</dbReference>
<organism evidence="10 11">
    <name type="scientific">Hyphomonas polymorpha PS728</name>
    <dbReference type="NCBI Taxonomy" id="1280954"/>
    <lineage>
        <taxon>Bacteria</taxon>
        <taxon>Pseudomonadati</taxon>
        <taxon>Pseudomonadota</taxon>
        <taxon>Alphaproteobacteria</taxon>
        <taxon>Hyphomonadales</taxon>
        <taxon>Hyphomonadaceae</taxon>
        <taxon>Hyphomonas</taxon>
    </lineage>
</organism>
<evidence type="ECO:0000256" key="7">
    <source>
        <dbReference type="ARBA" id="ARBA00023136"/>
    </source>
</evidence>
<reference evidence="10 11" key="1">
    <citation type="journal article" date="2014" name="Antonie Van Leeuwenhoek">
        <title>Hyphomonas beringensis sp. nov. and Hyphomonas chukchiensis sp. nov., isolated from surface seawater of the Bering Sea and Chukchi Sea.</title>
        <authorList>
            <person name="Li C."/>
            <person name="Lai Q."/>
            <person name="Li G."/>
            <person name="Dong C."/>
            <person name="Wang J."/>
            <person name="Liao Y."/>
            <person name="Shao Z."/>
        </authorList>
    </citation>
    <scope>NUCLEOTIDE SEQUENCE [LARGE SCALE GENOMIC DNA]</scope>
    <source>
        <strain evidence="10 11">PS728</strain>
    </source>
</reference>
<feature type="domain" description="EamA" evidence="9">
    <location>
        <begin position="8"/>
        <end position="142"/>
    </location>
</feature>
<comment type="similarity">
    <text evidence="2">Belongs to the EamA transporter family.</text>
</comment>
<evidence type="ECO:0000256" key="1">
    <source>
        <dbReference type="ARBA" id="ARBA00004651"/>
    </source>
</evidence>
<feature type="transmembrane region" description="Helical" evidence="8">
    <location>
        <begin position="102"/>
        <end position="119"/>
    </location>
</feature>
<dbReference type="PATRIC" id="fig|1280954.3.peg.1850"/>
<dbReference type="SUPFAM" id="SSF103481">
    <property type="entry name" value="Multidrug resistance efflux transporter EmrE"/>
    <property type="match status" value="2"/>
</dbReference>
<dbReference type="Pfam" id="PF00892">
    <property type="entry name" value="EamA"/>
    <property type="match status" value="1"/>
</dbReference>
<feature type="transmembrane region" description="Helical" evidence="8">
    <location>
        <begin position="126"/>
        <end position="144"/>
    </location>
</feature>
<dbReference type="PANTHER" id="PTHR22911">
    <property type="entry name" value="ACYL-MALONYL CONDENSING ENZYME-RELATED"/>
    <property type="match status" value="1"/>
</dbReference>
<proteinExistence type="inferred from homology"/>
<dbReference type="NCBIfam" id="TIGR00688">
    <property type="entry name" value="rarD"/>
    <property type="match status" value="1"/>
</dbReference>
<evidence type="ECO:0000256" key="2">
    <source>
        <dbReference type="ARBA" id="ARBA00007362"/>
    </source>
</evidence>